<evidence type="ECO:0000313" key="4">
    <source>
        <dbReference type="Proteomes" id="UP000027361"/>
    </source>
</evidence>
<dbReference type="InterPro" id="IPR053244">
    <property type="entry name" value="HDAC_HD_type_1"/>
</dbReference>
<dbReference type="AlphaFoldDB" id="A0A066VDY9"/>
<dbReference type="HOGENOM" id="CLU_007976_0_0_1"/>
<feature type="region of interest" description="Disordered" evidence="1">
    <location>
        <begin position="10"/>
        <end position="47"/>
    </location>
</feature>
<feature type="compositionally biased region" description="Low complexity" evidence="1">
    <location>
        <begin position="691"/>
        <end position="701"/>
    </location>
</feature>
<dbReference type="GO" id="GO:0005634">
    <property type="term" value="C:nucleus"/>
    <property type="evidence" value="ECO:0007669"/>
    <property type="project" value="TreeGrafter"/>
</dbReference>
<feature type="compositionally biased region" description="Polar residues" evidence="1">
    <location>
        <begin position="252"/>
        <end position="264"/>
    </location>
</feature>
<dbReference type="InterPro" id="IPR023801">
    <property type="entry name" value="His_deacetylse_dom"/>
</dbReference>
<reference evidence="3 4" key="1">
    <citation type="submission" date="2014-05" db="EMBL/GenBank/DDBJ databases">
        <title>Draft genome sequence of a rare smut relative, Tilletiaria anomala UBC 951.</title>
        <authorList>
            <consortium name="DOE Joint Genome Institute"/>
            <person name="Toome M."/>
            <person name="Kuo A."/>
            <person name="Henrissat B."/>
            <person name="Lipzen A."/>
            <person name="Tritt A."/>
            <person name="Yoshinaga Y."/>
            <person name="Zane M."/>
            <person name="Barry K."/>
            <person name="Grigoriev I.V."/>
            <person name="Spatafora J.W."/>
            <person name="Aimea M.C."/>
        </authorList>
    </citation>
    <scope>NUCLEOTIDE SEQUENCE [LARGE SCALE GENOMIC DNA]</scope>
    <source>
        <strain evidence="3 4">UBC 951</strain>
    </source>
</reference>
<dbReference type="Pfam" id="PF00850">
    <property type="entry name" value="Hist_deacetyl"/>
    <property type="match status" value="1"/>
</dbReference>
<keyword evidence="4" id="KW-1185">Reference proteome</keyword>
<evidence type="ECO:0000313" key="3">
    <source>
        <dbReference type="EMBL" id="KDN39686.1"/>
    </source>
</evidence>
<organism evidence="3 4">
    <name type="scientific">Tilletiaria anomala (strain ATCC 24038 / CBS 436.72 / UBC 951)</name>
    <dbReference type="NCBI Taxonomy" id="1037660"/>
    <lineage>
        <taxon>Eukaryota</taxon>
        <taxon>Fungi</taxon>
        <taxon>Dikarya</taxon>
        <taxon>Basidiomycota</taxon>
        <taxon>Ustilaginomycotina</taxon>
        <taxon>Exobasidiomycetes</taxon>
        <taxon>Georgefischeriales</taxon>
        <taxon>Tilletiariaceae</taxon>
        <taxon>Tilletiaria</taxon>
    </lineage>
</organism>
<feature type="compositionally biased region" description="Low complexity" evidence="1">
    <location>
        <begin position="265"/>
        <end position="275"/>
    </location>
</feature>
<dbReference type="OrthoDB" id="5232919at2759"/>
<dbReference type="PANTHER" id="PTHR47558">
    <property type="entry name" value="HISTONE DEACETYLASE HOS3"/>
    <property type="match status" value="1"/>
</dbReference>
<feature type="region of interest" description="Disordered" evidence="1">
    <location>
        <begin position="691"/>
        <end position="711"/>
    </location>
</feature>
<feature type="compositionally biased region" description="Polar residues" evidence="1">
    <location>
        <begin position="29"/>
        <end position="40"/>
    </location>
</feature>
<dbReference type="PANTHER" id="PTHR47558:SF1">
    <property type="entry name" value="HISTONE DEACETYLASE HOS3"/>
    <property type="match status" value="1"/>
</dbReference>
<dbReference type="Proteomes" id="UP000027361">
    <property type="component" value="Unassembled WGS sequence"/>
</dbReference>
<dbReference type="GO" id="GO:0004407">
    <property type="term" value="F:histone deacetylase activity"/>
    <property type="evidence" value="ECO:0007669"/>
    <property type="project" value="TreeGrafter"/>
</dbReference>
<gene>
    <name evidence="3" type="ORF">K437DRAFT_264490</name>
</gene>
<name>A0A066VDY9_TILAU</name>
<comment type="caution">
    <text evidence="3">The sequence shown here is derived from an EMBL/GenBank/DDBJ whole genome shotgun (WGS) entry which is preliminary data.</text>
</comment>
<dbReference type="InterPro" id="IPR037138">
    <property type="entry name" value="His_deacetylse_dom_sf"/>
</dbReference>
<evidence type="ECO:0000259" key="2">
    <source>
        <dbReference type="Pfam" id="PF00850"/>
    </source>
</evidence>
<proteinExistence type="predicted"/>
<accession>A0A066VDY9</accession>
<dbReference type="InterPro" id="IPR023696">
    <property type="entry name" value="Ureohydrolase_dom_sf"/>
</dbReference>
<dbReference type="InParanoid" id="A0A066VDY9"/>
<dbReference type="RefSeq" id="XP_013241125.1">
    <property type="nucleotide sequence ID" value="XM_013385671.1"/>
</dbReference>
<dbReference type="GeneID" id="25265714"/>
<dbReference type="OMA" id="YEYPGMQ"/>
<sequence length="923" mass="96618">MADIHLAQLQVREPNTQTAPPAEPDKVQKNASQVGATGTARSDMPSAPTTLAQEAAVPAAALDVILSPPVVLHRYVRGYDTSMVVERPERIRAVLLGISAVLGRLSVDLALGAIQPASGQHSIAESGDSSDDLISAMQRLGVNTNLQAPIVRTFLCDRSLTLDPPHPAVKLVHAHEDEVVDFLESAHARVHSKKNRRTQRDVTPLAQQSSTVKVEGSEEESEEVKTGTGSHAEYVQRLSRAAPSHAPPRPLNRTSRSVNSTPAKSGSCTSATSSESDSDESESLGMRASEVPSNLNQGDLYLCGPSAAPETAYAVDDDLGGSGEAIRKALGACAEAVDRVVHAASALHGGEAPVGAMADLVEVKPAAATKTAATRPPARLPSTRAFLLTRPPGHHCTGNAPQGFCWVNNAVVAAAHAYLEHGIDRVAILDIDLHHGNGTQALAWRINADTVQSDLRRNAMIAEAHRSPRASSKTKQRKSDGASATSAASMPSIPPRGLKIFYGSIHDIESYPCENGDEGMIVAASTCIEDAHGQWIWNVHLQSYQTEGEFFALYASRYSILFDKARAFFAKTAADPRRTLVLLSTGFDACVHEHASMQRHGKHVPPAFYHRFAQDAVGLARECSDGKLISVLEGGYSDRALISATIAHIAGLSVDAPLPAVQAWWHVPELVALEKAAKKPASAARSAAVAAGGTDSSSAGSSKRKAADNSQPWLQHTMQSFIALEATLPRPPPSAAAQHHTGGNALSAIGDTSVLKLSTTPGTRALRDRSTLRRSKLAEASTTAAVAGAAGPVRGSTAKGGASATKTAASTPVAATKIVKIPVPPASDPAKRRQVSWASLAVDSPLGTPTPIAAAGTEHSSASVLRSTLVAGGTGTDEQPHNNVTTMQRGEGGAGSTLQTSAAMEEALALQLEGMSLKREALQ</sequence>
<feature type="region of interest" description="Disordered" evidence="1">
    <location>
        <begin position="462"/>
        <end position="491"/>
    </location>
</feature>
<dbReference type="EMBL" id="JMSN01000101">
    <property type="protein sequence ID" value="KDN39686.1"/>
    <property type="molecule type" value="Genomic_DNA"/>
</dbReference>
<dbReference type="GO" id="GO:0010468">
    <property type="term" value="P:regulation of gene expression"/>
    <property type="evidence" value="ECO:0007669"/>
    <property type="project" value="UniProtKB-ARBA"/>
</dbReference>
<evidence type="ECO:0000256" key="1">
    <source>
        <dbReference type="SAM" id="MobiDB-lite"/>
    </source>
</evidence>
<feature type="region of interest" description="Disordered" evidence="1">
    <location>
        <begin position="783"/>
        <end position="807"/>
    </location>
</feature>
<dbReference type="STRING" id="1037660.A0A066VDY9"/>
<protein>
    <submittedName>
        <fullName evidence="3">Arginase/deacetylase</fullName>
    </submittedName>
</protein>
<feature type="region of interest" description="Disordered" evidence="1">
    <location>
        <begin position="189"/>
        <end position="297"/>
    </location>
</feature>
<feature type="domain" description="Histone deacetylase" evidence="2">
    <location>
        <begin position="321"/>
        <end position="651"/>
    </location>
</feature>
<dbReference type="SUPFAM" id="SSF52768">
    <property type="entry name" value="Arginase/deacetylase"/>
    <property type="match status" value="1"/>
</dbReference>
<dbReference type="InterPro" id="IPR000286">
    <property type="entry name" value="HDACs"/>
</dbReference>
<feature type="region of interest" description="Disordered" evidence="1">
    <location>
        <begin position="872"/>
        <end position="896"/>
    </location>
</feature>
<dbReference type="PRINTS" id="PR01270">
    <property type="entry name" value="HDASUPER"/>
</dbReference>
<dbReference type="Gene3D" id="3.40.800.20">
    <property type="entry name" value="Histone deacetylase domain"/>
    <property type="match status" value="1"/>
</dbReference>